<dbReference type="GO" id="GO:0000976">
    <property type="term" value="F:transcription cis-regulatory region binding"/>
    <property type="evidence" value="ECO:0007669"/>
    <property type="project" value="TreeGrafter"/>
</dbReference>
<feature type="DNA-binding region" description="H-T-H motif" evidence="2">
    <location>
        <begin position="33"/>
        <end position="52"/>
    </location>
</feature>
<dbReference type="InterPro" id="IPR050109">
    <property type="entry name" value="HTH-type_TetR-like_transc_reg"/>
</dbReference>
<reference evidence="4" key="1">
    <citation type="submission" date="2022-04" db="EMBL/GenBank/DDBJ databases">
        <title>Human microbiome associated bacterial genomes.</title>
        <authorList>
            <person name="Sandstrom S."/>
            <person name="Salamzade R."/>
            <person name="Kalan L.R."/>
        </authorList>
    </citation>
    <scope>NUCLEOTIDE SEQUENCE</scope>
    <source>
        <strain evidence="4">P3-SID1762</strain>
    </source>
</reference>
<sequence length="194" mass="21024">MTVAAGQRDLTAKARIRNAALELFAQFGEEGTSMRRIAEGAGVTVGLIVHHFGTKARLREEVELHIVDLFTEAIASVPTDGDPRSVSERRDQAVAEMLAAQPLVVTYLRRAALGLNGPGSDLMRRLTQMAVDETARARAAGLVSSGRSNAHTVIQTMTRQLGQLLLQPMIDSMWDQVGGDDDATHKPTLVVRLE</sequence>
<dbReference type="PRINTS" id="PR00455">
    <property type="entry name" value="HTHTETR"/>
</dbReference>
<dbReference type="RefSeq" id="WP_259852032.1">
    <property type="nucleotide sequence ID" value="NZ_JALXRO010000035.1"/>
</dbReference>
<evidence type="ECO:0000313" key="4">
    <source>
        <dbReference type="EMBL" id="MCT2117715.1"/>
    </source>
</evidence>
<gene>
    <name evidence="4" type="ORF">M3D93_08085</name>
</gene>
<evidence type="ECO:0000256" key="1">
    <source>
        <dbReference type="ARBA" id="ARBA00023125"/>
    </source>
</evidence>
<keyword evidence="1 2" id="KW-0238">DNA-binding</keyword>
<dbReference type="PANTHER" id="PTHR30055">
    <property type="entry name" value="HTH-TYPE TRANSCRIPTIONAL REGULATOR RUTR"/>
    <property type="match status" value="1"/>
</dbReference>
<dbReference type="Pfam" id="PF00440">
    <property type="entry name" value="TetR_N"/>
    <property type="match status" value="1"/>
</dbReference>
<protein>
    <submittedName>
        <fullName evidence="4">TetR/AcrR family transcriptional regulator</fullName>
    </submittedName>
</protein>
<organism evidence="4 5">
    <name type="scientific">Dietzia cinnamea</name>
    <dbReference type="NCBI Taxonomy" id="321318"/>
    <lineage>
        <taxon>Bacteria</taxon>
        <taxon>Bacillati</taxon>
        <taxon>Actinomycetota</taxon>
        <taxon>Actinomycetes</taxon>
        <taxon>Mycobacteriales</taxon>
        <taxon>Dietziaceae</taxon>
        <taxon>Dietzia</taxon>
    </lineage>
</organism>
<dbReference type="InterPro" id="IPR001647">
    <property type="entry name" value="HTH_TetR"/>
</dbReference>
<dbReference type="AlphaFoldDB" id="A0AAW5Q7X4"/>
<evidence type="ECO:0000313" key="5">
    <source>
        <dbReference type="Proteomes" id="UP001206890"/>
    </source>
</evidence>
<comment type="caution">
    <text evidence="4">The sequence shown here is derived from an EMBL/GenBank/DDBJ whole genome shotgun (WGS) entry which is preliminary data.</text>
</comment>
<feature type="domain" description="HTH tetR-type" evidence="3">
    <location>
        <begin position="10"/>
        <end position="70"/>
    </location>
</feature>
<dbReference type="GO" id="GO:0003700">
    <property type="term" value="F:DNA-binding transcription factor activity"/>
    <property type="evidence" value="ECO:0007669"/>
    <property type="project" value="TreeGrafter"/>
</dbReference>
<proteinExistence type="predicted"/>
<dbReference type="Proteomes" id="UP001206890">
    <property type="component" value="Unassembled WGS sequence"/>
</dbReference>
<dbReference type="SUPFAM" id="SSF46689">
    <property type="entry name" value="Homeodomain-like"/>
    <property type="match status" value="1"/>
</dbReference>
<evidence type="ECO:0000259" key="3">
    <source>
        <dbReference type="PROSITE" id="PS50977"/>
    </source>
</evidence>
<accession>A0AAW5Q7X4</accession>
<dbReference type="Gene3D" id="1.10.357.10">
    <property type="entry name" value="Tetracycline Repressor, domain 2"/>
    <property type="match status" value="1"/>
</dbReference>
<name>A0AAW5Q7X4_9ACTN</name>
<dbReference type="PROSITE" id="PS50977">
    <property type="entry name" value="HTH_TETR_2"/>
    <property type="match status" value="1"/>
</dbReference>
<dbReference type="InterPro" id="IPR009057">
    <property type="entry name" value="Homeodomain-like_sf"/>
</dbReference>
<dbReference type="EMBL" id="JALXTC010000030">
    <property type="protein sequence ID" value="MCT2117715.1"/>
    <property type="molecule type" value="Genomic_DNA"/>
</dbReference>
<dbReference type="PANTHER" id="PTHR30055:SF146">
    <property type="entry name" value="HTH-TYPE TRANSCRIPTIONAL DUAL REGULATOR CECR"/>
    <property type="match status" value="1"/>
</dbReference>
<evidence type="ECO:0000256" key="2">
    <source>
        <dbReference type="PROSITE-ProRule" id="PRU00335"/>
    </source>
</evidence>